<dbReference type="Proteomes" id="UP000199632">
    <property type="component" value="Unassembled WGS sequence"/>
</dbReference>
<reference evidence="3" key="1">
    <citation type="submission" date="2016-10" db="EMBL/GenBank/DDBJ databases">
        <authorList>
            <person name="Varghese N."/>
            <person name="Submissions S."/>
        </authorList>
    </citation>
    <scope>NUCLEOTIDE SEQUENCE [LARGE SCALE GENOMIC DNA]</scope>
    <source>
        <strain evidence="3">DSM 44718</strain>
    </source>
</reference>
<name>A0A1H3TRN4_9ACTN</name>
<gene>
    <name evidence="2" type="ORF">SAMN05421684_6269</name>
</gene>
<proteinExistence type="predicted"/>
<dbReference type="EMBL" id="FNQB01000003">
    <property type="protein sequence ID" value="SDZ52894.1"/>
    <property type="molecule type" value="Genomic_DNA"/>
</dbReference>
<dbReference type="InterPro" id="IPR038765">
    <property type="entry name" value="Papain-like_cys_pep_sf"/>
</dbReference>
<evidence type="ECO:0000313" key="3">
    <source>
        <dbReference type="Proteomes" id="UP000199632"/>
    </source>
</evidence>
<sequence length="437" mass="44063">MTHERPRRHRIALLTATALVGSALAVAGNAGTALAAPNTYRTISVTAAGSGYVLTNTIGGTYAFGSVRYHGNPAGFSGSIVGVSTTADGSGYAAISSAGQVYAYGSVQHRGNPTGFSGSIAGISTTANGSGYVAVSTTGQVYAYGSVQHRGNPTGFSGSIVGVSATADGSGYAAISNTGQVYAYGSVQHRGNPVGFSGSVVGISTTADGSGYAAISSTGQVYAYGSVTYRGNPTGFTGGIAGVSVTANGAGYAAVSGTGQVYAYGTVSYWGNGDPGSTSVSGMRATVVDKARAEAANPAHNREIGGTDCNFYSTALGVGPRCANGWIGQAWCADFAKWIWGQSGARTNGLDAGAVSFSRYSTWRSDTSFPNLAGVQPGDVVGWRFHTGDSRNDHVGVVVAVSGDTITTVDGNFSNMVKANTFNRTHAEISGYASPLT</sequence>
<dbReference type="OrthoDB" id="9815928at2"/>
<feature type="signal peptide" evidence="1">
    <location>
        <begin position="1"/>
        <end position="35"/>
    </location>
</feature>
<accession>A0A1H3TRN4</accession>
<evidence type="ECO:0000256" key="1">
    <source>
        <dbReference type="SAM" id="SignalP"/>
    </source>
</evidence>
<dbReference type="SUPFAM" id="SSF54001">
    <property type="entry name" value="Cysteine proteinases"/>
    <property type="match status" value="1"/>
</dbReference>
<dbReference type="AlphaFoldDB" id="A0A1H3TRN4"/>
<feature type="chain" id="PRO_5011633364" evidence="1">
    <location>
        <begin position="36"/>
        <end position="437"/>
    </location>
</feature>
<evidence type="ECO:0000313" key="2">
    <source>
        <dbReference type="EMBL" id="SDZ52894.1"/>
    </source>
</evidence>
<dbReference type="RefSeq" id="WP_090800161.1">
    <property type="nucleotide sequence ID" value="NZ_BOND01000023.1"/>
</dbReference>
<organism evidence="2 3">
    <name type="scientific">Asanoa ishikariensis</name>
    <dbReference type="NCBI Taxonomy" id="137265"/>
    <lineage>
        <taxon>Bacteria</taxon>
        <taxon>Bacillati</taxon>
        <taxon>Actinomycetota</taxon>
        <taxon>Actinomycetes</taxon>
        <taxon>Micromonosporales</taxon>
        <taxon>Micromonosporaceae</taxon>
        <taxon>Asanoa</taxon>
    </lineage>
</organism>
<dbReference type="STRING" id="137265.SAMN05421684_6269"/>
<keyword evidence="3" id="KW-1185">Reference proteome</keyword>
<keyword evidence="1" id="KW-0732">Signal</keyword>
<protein>
    <submittedName>
        <fullName evidence="2">CHAP domain-containing protein</fullName>
    </submittedName>
</protein>
<dbReference type="SUPFAM" id="SSF101898">
    <property type="entry name" value="NHL repeat"/>
    <property type="match status" value="1"/>
</dbReference>
<dbReference type="Gene3D" id="3.90.1720.10">
    <property type="entry name" value="endopeptidase domain like (from Nostoc punctiforme)"/>
    <property type="match status" value="1"/>
</dbReference>